<protein>
    <recommendedName>
        <fullName evidence="3">50S ribosomal protein L29</fullName>
    </recommendedName>
</protein>
<evidence type="ECO:0000313" key="2">
    <source>
        <dbReference type="Proteomes" id="UP001526143"/>
    </source>
</evidence>
<accession>A0ABT3B7L2</accession>
<reference evidence="1 2" key="1">
    <citation type="submission" date="2022-10" db="EMBL/GenBank/DDBJ databases">
        <title>Identification of biosynthetic pathway for the production of the potent trypsin inhibitor radiosumin.</title>
        <authorList>
            <person name="Fewer D.P."/>
            <person name="Delbaje E."/>
            <person name="Ouyang X."/>
            <person name="Agostino P.D."/>
            <person name="Wahlsten M."/>
            <person name="Jokela J."/>
            <person name="Permi P."/>
            <person name="Haapaniemi E."/>
            <person name="Koistinen H."/>
        </authorList>
    </citation>
    <scope>NUCLEOTIDE SEQUENCE [LARGE SCALE GENOMIC DNA]</scope>
    <source>
        <strain evidence="1 2">NIES-515</strain>
    </source>
</reference>
<keyword evidence="2" id="KW-1185">Reference proteome</keyword>
<dbReference type="RefSeq" id="WP_263749083.1">
    <property type="nucleotide sequence ID" value="NZ_JAOWRF010000405.1"/>
</dbReference>
<organism evidence="1 2">
    <name type="scientific">Plectonema radiosum NIES-515</name>
    <dbReference type="NCBI Taxonomy" id="2986073"/>
    <lineage>
        <taxon>Bacteria</taxon>
        <taxon>Bacillati</taxon>
        <taxon>Cyanobacteriota</taxon>
        <taxon>Cyanophyceae</taxon>
        <taxon>Oscillatoriophycideae</taxon>
        <taxon>Oscillatoriales</taxon>
        <taxon>Microcoleaceae</taxon>
        <taxon>Plectonema</taxon>
    </lineage>
</organism>
<evidence type="ECO:0008006" key="3">
    <source>
        <dbReference type="Google" id="ProtNLM"/>
    </source>
</evidence>
<evidence type="ECO:0000313" key="1">
    <source>
        <dbReference type="EMBL" id="MCV3217379.1"/>
    </source>
</evidence>
<sequence>MKFSPNKQQKILILLRLSAEKMAQLLVKRETLEGRTLKIAKAFLRLKQMTPEEKARLLQEKGK</sequence>
<comment type="caution">
    <text evidence="1">The sequence shown here is derived from an EMBL/GenBank/DDBJ whole genome shotgun (WGS) entry which is preliminary data.</text>
</comment>
<gene>
    <name evidence="1" type="ORF">OGM63_28380</name>
</gene>
<proteinExistence type="predicted"/>
<dbReference type="EMBL" id="JAOWRF010000405">
    <property type="protein sequence ID" value="MCV3217379.1"/>
    <property type="molecule type" value="Genomic_DNA"/>
</dbReference>
<name>A0ABT3B7L2_9CYAN</name>
<dbReference type="Proteomes" id="UP001526143">
    <property type="component" value="Unassembled WGS sequence"/>
</dbReference>